<organism evidence="1 2">
    <name type="scientific">Gigaspora margarita</name>
    <dbReference type="NCBI Taxonomy" id="4874"/>
    <lineage>
        <taxon>Eukaryota</taxon>
        <taxon>Fungi</taxon>
        <taxon>Fungi incertae sedis</taxon>
        <taxon>Mucoromycota</taxon>
        <taxon>Glomeromycotina</taxon>
        <taxon>Glomeromycetes</taxon>
        <taxon>Diversisporales</taxon>
        <taxon>Gigasporaceae</taxon>
        <taxon>Gigaspora</taxon>
    </lineage>
</organism>
<name>A0ABN7W162_GIGMA</name>
<protein>
    <submittedName>
        <fullName evidence="1">18080_t:CDS:1</fullName>
    </submittedName>
</protein>
<accession>A0ABN7W162</accession>
<dbReference type="EMBL" id="CAJVQB010027332">
    <property type="protein sequence ID" value="CAG8810383.1"/>
    <property type="molecule type" value="Genomic_DNA"/>
</dbReference>
<comment type="caution">
    <text evidence="1">The sequence shown here is derived from an EMBL/GenBank/DDBJ whole genome shotgun (WGS) entry which is preliminary data.</text>
</comment>
<gene>
    <name evidence="1" type="ORF">GMARGA_LOCUS25080</name>
</gene>
<evidence type="ECO:0000313" key="1">
    <source>
        <dbReference type="EMBL" id="CAG8810383.1"/>
    </source>
</evidence>
<reference evidence="1 2" key="1">
    <citation type="submission" date="2021-06" db="EMBL/GenBank/DDBJ databases">
        <authorList>
            <person name="Kallberg Y."/>
            <person name="Tangrot J."/>
            <person name="Rosling A."/>
        </authorList>
    </citation>
    <scope>NUCLEOTIDE SEQUENCE [LARGE SCALE GENOMIC DNA]</scope>
    <source>
        <strain evidence="1 2">120-4 pot B 10/14</strain>
    </source>
</reference>
<sequence length="368" mass="42702">MIKHLHDGDTNKLPGGGPLVFEEQYVNYIFKYIPKDDVRISVGTIPTSQLQLGNIITFALTFSLAQKLKKLGKNVAIKVALVDSGISFFDKYKFDNVIYQKNVVYTGIINDHMNDYKELLEKLNSHYGGMDYEIIKSSDLNLHKNAPELIKKIINEREKFGQLLFPLTKCLGLRVPCSHCGLADKNGIKNRYNGDIISFFCPNHGWHSFDLKKDNLQKLEYETPLRNLIRGILYTKDNKEKNIPYSWLRVTGSDHAGFYQEQLFYRGAAMLDIDIINSPLIVYSPLVTDWAGVKLSKAVFLRGEYKYLTDQGLDYFIDYRKFMGKFDTKGLEVLFDEIDLWLKESPRLFRHYTIFYFDELFKTKIKES</sequence>
<dbReference type="Proteomes" id="UP000789901">
    <property type="component" value="Unassembled WGS sequence"/>
</dbReference>
<dbReference type="SUPFAM" id="SSF52374">
    <property type="entry name" value="Nucleotidylyl transferase"/>
    <property type="match status" value="1"/>
</dbReference>
<evidence type="ECO:0000313" key="2">
    <source>
        <dbReference type="Proteomes" id="UP000789901"/>
    </source>
</evidence>
<proteinExistence type="predicted"/>
<keyword evidence="2" id="KW-1185">Reference proteome</keyword>